<evidence type="ECO:0000313" key="3">
    <source>
        <dbReference type="EMBL" id="KAL0893512.1"/>
    </source>
</evidence>
<name>A0ABR3IB89_LOXSC</name>
<dbReference type="Gene3D" id="3.30.70.270">
    <property type="match status" value="2"/>
</dbReference>
<organism evidence="3 4">
    <name type="scientific">Loxostege sticticalis</name>
    <name type="common">Beet webworm moth</name>
    <dbReference type="NCBI Taxonomy" id="481309"/>
    <lineage>
        <taxon>Eukaryota</taxon>
        <taxon>Metazoa</taxon>
        <taxon>Ecdysozoa</taxon>
        <taxon>Arthropoda</taxon>
        <taxon>Hexapoda</taxon>
        <taxon>Insecta</taxon>
        <taxon>Pterygota</taxon>
        <taxon>Neoptera</taxon>
        <taxon>Endopterygota</taxon>
        <taxon>Lepidoptera</taxon>
        <taxon>Glossata</taxon>
        <taxon>Ditrysia</taxon>
        <taxon>Pyraloidea</taxon>
        <taxon>Crambidae</taxon>
        <taxon>Pyraustinae</taxon>
        <taxon>Loxostege</taxon>
    </lineage>
</organism>
<feature type="non-terminal residue" evidence="3">
    <location>
        <position position="1"/>
    </location>
</feature>
<dbReference type="InterPro" id="IPR000477">
    <property type="entry name" value="RT_dom"/>
</dbReference>
<dbReference type="CDD" id="cd01647">
    <property type="entry name" value="RT_LTR"/>
    <property type="match status" value="1"/>
</dbReference>
<evidence type="ECO:0000313" key="4">
    <source>
        <dbReference type="Proteomes" id="UP001549920"/>
    </source>
</evidence>
<dbReference type="Pfam" id="PF17919">
    <property type="entry name" value="RT_RNaseH_2"/>
    <property type="match status" value="1"/>
</dbReference>
<dbReference type="InterPro" id="IPR041577">
    <property type="entry name" value="RT_RNaseH_2"/>
</dbReference>
<comment type="caution">
    <text evidence="3">The sequence shown here is derived from an EMBL/GenBank/DDBJ whole genome shotgun (WGS) entry which is preliminary data.</text>
</comment>
<sequence length="443" mass="49622">IISRHKTLFDGTLGKYTGGSAELCVREGAQPIFCRARPLPYALRERVDAELDAMLSAGVIEPVEHSDWATPLVVVRKPDGGLRLCADFKVTLNKVLEVDRFPVPKVEDLFSNLSGNIFFTKLDLSQAYNQVVLSERSKKFTVINTHRGLYKYNRLVYGLSSSPGIFQKIMVDMFKNVENVVVFYDDILIRNSDLYSHLKTIQQVLNILEQNGLKIKRNKCSFLAKEVKYLGFIIDRNGVRVDPEKVEAITRMPHPNNVSELKSFIGMVIFYGKFIKNLSVHLSPLYELLKKGKHWRWGTEQNTAFIKVKTLLCSTRALAHFDMKCESILTVDASARGLGAVLAQRAPGAGAGAPERVVAYASRALTQHELNYSQIHKEALAIVYAVEKFHYCENKIISSELCMVAGDRRGRGGGVPRVRRVRRRRRRAAGAGAALVALAFAPL</sequence>
<dbReference type="EMBL" id="JBEUOH010000005">
    <property type="protein sequence ID" value="KAL0893512.1"/>
    <property type="molecule type" value="Genomic_DNA"/>
</dbReference>
<feature type="domain" description="Reverse transcriptase" evidence="2">
    <location>
        <begin position="56"/>
        <end position="234"/>
    </location>
</feature>
<evidence type="ECO:0000259" key="2">
    <source>
        <dbReference type="PROSITE" id="PS50878"/>
    </source>
</evidence>
<dbReference type="InterPro" id="IPR043128">
    <property type="entry name" value="Rev_trsase/Diguanyl_cyclase"/>
</dbReference>
<dbReference type="InterPro" id="IPR050951">
    <property type="entry name" value="Retrovirus_Pol_polyprotein"/>
</dbReference>
<dbReference type="SUPFAM" id="SSF56672">
    <property type="entry name" value="DNA/RNA polymerases"/>
    <property type="match status" value="1"/>
</dbReference>
<dbReference type="Proteomes" id="UP001549920">
    <property type="component" value="Unassembled WGS sequence"/>
</dbReference>
<evidence type="ECO:0000256" key="1">
    <source>
        <dbReference type="ARBA" id="ARBA00023268"/>
    </source>
</evidence>
<dbReference type="Pfam" id="PF00078">
    <property type="entry name" value="RVT_1"/>
    <property type="match status" value="1"/>
</dbReference>
<dbReference type="Gene3D" id="3.10.10.10">
    <property type="entry name" value="HIV Type 1 Reverse Transcriptase, subunit A, domain 1"/>
    <property type="match status" value="1"/>
</dbReference>
<keyword evidence="1" id="KW-0511">Multifunctional enzyme</keyword>
<gene>
    <name evidence="3" type="ORF">ABMA27_013708</name>
</gene>
<keyword evidence="4" id="KW-1185">Reference proteome</keyword>
<protein>
    <recommendedName>
        <fullName evidence="2">Reverse transcriptase domain-containing protein</fullName>
    </recommendedName>
</protein>
<dbReference type="PANTHER" id="PTHR37984">
    <property type="entry name" value="PROTEIN CBG26694"/>
    <property type="match status" value="1"/>
</dbReference>
<dbReference type="PANTHER" id="PTHR37984:SF5">
    <property type="entry name" value="PROTEIN NYNRIN-LIKE"/>
    <property type="match status" value="1"/>
</dbReference>
<reference evidence="3 4" key="1">
    <citation type="submission" date="2024-06" db="EMBL/GenBank/DDBJ databases">
        <title>A chromosome-level genome assembly of beet webworm, Loxostege sticticalis.</title>
        <authorList>
            <person name="Zhang Y."/>
        </authorList>
    </citation>
    <scope>NUCLEOTIDE SEQUENCE [LARGE SCALE GENOMIC DNA]</scope>
    <source>
        <strain evidence="3">AQ026</strain>
        <tissue evidence="3">Whole body</tissue>
    </source>
</reference>
<dbReference type="PROSITE" id="PS50878">
    <property type="entry name" value="RT_POL"/>
    <property type="match status" value="1"/>
</dbReference>
<feature type="non-terminal residue" evidence="3">
    <location>
        <position position="443"/>
    </location>
</feature>
<proteinExistence type="predicted"/>
<accession>A0ABR3IB89</accession>
<dbReference type="InterPro" id="IPR043502">
    <property type="entry name" value="DNA/RNA_pol_sf"/>
</dbReference>